<dbReference type="PIRSF" id="PIRSF006221">
    <property type="entry name" value="Ketosamine-3-kinase"/>
    <property type="match status" value="1"/>
</dbReference>
<dbReference type="Gene3D" id="3.30.200.20">
    <property type="entry name" value="Phosphorylase Kinase, domain 1"/>
    <property type="match status" value="1"/>
</dbReference>
<dbReference type="Pfam" id="PF03881">
    <property type="entry name" value="Fructosamin_kin"/>
    <property type="match status" value="1"/>
</dbReference>
<dbReference type="SUPFAM" id="SSF56112">
    <property type="entry name" value="Protein kinase-like (PK-like)"/>
    <property type="match status" value="1"/>
</dbReference>
<feature type="compositionally biased region" description="Polar residues" evidence="2">
    <location>
        <begin position="1"/>
        <end position="12"/>
    </location>
</feature>
<dbReference type="AlphaFoldDB" id="A0A5J5L118"/>
<accession>A0A5J5L118</accession>
<gene>
    <name evidence="3" type="ORF">FCK90_01055</name>
</gene>
<dbReference type="RefSeq" id="WP_158032444.1">
    <property type="nucleotide sequence ID" value="NZ_ML708610.1"/>
</dbReference>
<dbReference type="InterPro" id="IPR016477">
    <property type="entry name" value="Fructo-/Ketosamine-3-kinase"/>
</dbReference>
<dbReference type="Gene3D" id="1.10.510.10">
    <property type="entry name" value="Transferase(Phosphotransferase) domain 1"/>
    <property type="match status" value="1"/>
</dbReference>
<organism evidence="3 4">
    <name type="scientific">Kocuria coralli</name>
    <dbReference type="NCBI Taxonomy" id="1461025"/>
    <lineage>
        <taxon>Bacteria</taxon>
        <taxon>Bacillati</taxon>
        <taxon>Actinomycetota</taxon>
        <taxon>Actinomycetes</taxon>
        <taxon>Micrococcales</taxon>
        <taxon>Micrococcaceae</taxon>
        <taxon>Kocuria</taxon>
    </lineage>
</organism>
<comment type="caution">
    <text evidence="3">The sequence shown here is derived from an EMBL/GenBank/DDBJ whole genome shotgun (WGS) entry which is preliminary data.</text>
</comment>
<keyword evidence="1" id="KW-0808">Transferase</keyword>
<dbReference type="EMBL" id="SZWF01000001">
    <property type="protein sequence ID" value="KAA9395637.1"/>
    <property type="molecule type" value="Genomic_DNA"/>
</dbReference>
<dbReference type="InterPro" id="IPR011009">
    <property type="entry name" value="Kinase-like_dom_sf"/>
</dbReference>
<reference evidence="3 4" key="1">
    <citation type="submission" date="2019-05" db="EMBL/GenBank/DDBJ databases">
        <title>Kocuria coralli sp. nov., a novel actinobacterium isolated from coral reef seawater.</title>
        <authorList>
            <person name="Li J."/>
        </authorList>
    </citation>
    <scope>NUCLEOTIDE SEQUENCE [LARGE SCALE GENOMIC DNA]</scope>
    <source>
        <strain evidence="3 4">SCSIO 13007</strain>
    </source>
</reference>
<evidence type="ECO:0000313" key="4">
    <source>
        <dbReference type="Proteomes" id="UP000325957"/>
    </source>
</evidence>
<evidence type="ECO:0000256" key="2">
    <source>
        <dbReference type="SAM" id="MobiDB-lite"/>
    </source>
</evidence>
<name>A0A5J5L118_9MICC</name>
<keyword evidence="1 3" id="KW-0418">Kinase</keyword>
<protein>
    <submittedName>
        <fullName evidence="3">Fructosamine kinase</fullName>
    </submittedName>
</protein>
<dbReference type="GO" id="GO:0016301">
    <property type="term" value="F:kinase activity"/>
    <property type="evidence" value="ECO:0007669"/>
    <property type="project" value="UniProtKB-UniRule"/>
</dbReference>
<dbReference type="Proteomes" id="UP000325957">
    <property type="component" value="Unassembled WGS sequence"/>
</dbReference>
<dbReference type="PANTHER" id="PTHR12149">
    <property type="entry name" value="FRUCTOSAMINE 3 KINASE-RELATED PROTEIN"/>
    <property type="match status" value="1"/>
</dbReference>
<dbReference type="OrthoDB" id="5291879at2"/>
<evidence type="ECO:0000256" key="1">
    <source>
        <dbReference type="PIRNR" id="PIRNR006221"/>
    </source>
</evidence>
<dbReference type="Gene3D" id="1.20.1270.240">
    <property type="match status" value="1"/>
</dbReference>
<dbReference type="PANTHER" id="PTHR12149:SF8">
    <property type="entry name" value="PROTEIN-RIBULOSAMINE 3-KINASE"/>
    <property type="match status" value="1"/>
</dbReference>
<evidence type="ECO:0000313" key="3">
    <source>
        <dbReference type="EMBL" id="KAA9395637.1"/>
    </source>
</evidence>
<keyword evidence="4" id="KW-1185">Reference proteome</keyword>
<sequence length="287" mass="30801">MARSSAETTPGTTFVKRSPDPRPGYFQLEAAGLAWLAEGPARCARVVSVSDTHLELERIAPGAPDARAARRFGGDLATAHDLGADAFGTAPPPFVAETGRNSGDGSPAPPTTKGWFGPLDQPLGLPLEPVASWGEFYGGQRMDPMVRRLRSSGAPASSLDVLERVTEALRTGRFDDGEEPARVHGDLWSGNLMWDRSGAVLIDPAAHGDHREQDLAFLALFGAPYLEEIVAGYESVHRLRPGWRDRVPLHQLFVLAAHAALFDPPRGGGYLRQTERAARSALNLLAG</sequence>
<feature type="region of interest" description="Disordered" evidence="2">
    <location>
        <begin position="1"/>
        <end position="22"/>
    </location>
</feature>
<comment type="similarity">
    <text evidence="1">Belongs to the fructosamine kinase family.</text>
</comment>
<feature type="region of interest" description="Disordered" evidence="2">
    <location>
        <begin position="84"/>
        <end position="120"/>
    </location>
</feature>
<proteinExistence type="inferred from homology"/>